<reference evidence="2 3" key="1">
    <citation type="submission" date="2023-08" db="EMBL/GenBank/DDBJ databases">
        <title>Genome sequence of Thermaerobacter compostii strain Ins1, a spore-forming filamentous bacterium isolated from a deep geothermal reservoir.</title>
        <authorList>
            <person name="Bregnard D."/>
            <person name="Gonzalez D."/>
            <person name="Junier P."/>
        </authorList>
    </citation>
    <scope>NUCLEOTIDE SEQUENCE [LARGE SCALE GENOMIC DNA]</scope>
    <source>
        <strain evidence="2 3">Ins1</strain>
    </source>
</reference>
<organism evidence="2 3">
    <name type="scientific">Thermaerobacter composti</name>
    <dbReference type="NCBI Taxonomy" id="554949"/>
    <lineage>
        <taxon>Bacteria</taxon>
        <taxon>Bacillati</taxon>
        <taxon>Bacillota</taxon>
        <taxon>Clostridia</taxon>
        <taxon>Eubacteriales</taxon>
        <taxon>Clostridiales Family XVII. Incertae Sedis</taxon>
        <taxon>Thermaerobacter</taxon>
    </lineage>
</organism>
<name>A0ABZ0QRC8_9FIRM</name>
<feature type="region of interest" description="Disordered" evidence="1">
    <location>
        <begin position="104"/>
        <end position="221"/>
    </location>
</feature>
<dbReference type="Proteomes" id="UP001304683">
    <property type="component" value="Chromosome"/>
</dbReference>
<dbReference type="InterPro" id="IPR010897">
    <property type="entry name" value="Spore_II_P"/>
</dbReference>
<dbReference type="RefSeq" id="WP_318750657.1">
    <property type="nucleotide sequence ID" value="NZ_CP132508.1"/>
</dbReference>
<accession>A0ABZ0QRC8</accession>
<dbReference type="NCBIfam" id="TIGR02867">
    <property type="entry name" value="spore_II_P"/>
    <property type="match status" value="1"/>
</dbReference>
<sequence>MAGAPPLGPGGLGSEEGPGEQAAVPADAAGPAGAGPAPAGPAPAGKAAPDPWPAVAAYAGVVVAVFLFLAGLGGGLPWDRSPVGGPGSPAAGGAPVAGAAPSFGAASSAARQGADEPAVPALSPRFPATAGETGPAAPPRSSAGQAPADRRGTGDGSGEGAGAGGSRDPGPAAGPGGEGAPAAGAGSAPAAGGGRTAAGEASDPASRSDARGPGGDGGAEAEPDLWHALAERLWGWRAVLDAMWPGSVPSPPPGAQGAPDGAAGSPAGGRGSATGPLGRRLADLLTEKIAGVRLDEPVTLVASQFPGAHPLEIFEEEGGPVVGRLAPPDVLAGGLPRFRPEAADDGEVAVAGDRPRVLIYHTHTSEAYVGAVPAGTGFDPAVEAFTSDPGASVVGVGTVVQQVLEERGIGTVHLRQVFDRDGERVTRIGNYQRSLAALVGDEDRPGLLDEYPTVDVVLDIHRDGVGREATLTRVGGQPAASILFVVGTDRRLEHPQWHKNYCFVQWLVAELERRHPGLVKGVLVSENRYNQHVRPGAVLVEIGGYGNTPAEAERSARMFGEALAAVIEAGRVPQADRPFQCPPGVKPPG</sequence>
<dbReference type="Pfam" id="PF07454">
    <property type="entry name" value="SpoIIP"/>
    <property type="match status" value="1"/>
</dbReference>
<protein>
    <submittedName>
        <fullName evidence="2">Stage II sporulation protein P</fullName>
    </submittedName>
</protein>
<feature type="compositionally biased region" description="Gly residues" evidence="1">
    <location>
        <begin position="154"/>
        <end position="179"/>
    </location>
</feature>
<feature type="region of interest" description="Disordered" evidence="1">
    <location>
        <begin position="245"/>
        <end position="276"/>
    </location>
</feature>
<gene>
    <name evidence="2" type="ORF">Q5761_11320</name>
</gene>
<proteinExistence type="predicted"/>
<evidence type="ECO:0000313" key="3">
    <source>
        <dbReference type="Proteomes" id="UP001304683"/>
    </source>
</evidence>
<feature type="region of interest" description="Disordered" evidence="1">
    <location>
        <begin position="1"/>
        <end position="48"/>
    </location>
</feature>
<feature type="compositionally biased region" description="Low complexity" evidence="1">
    <location>
        <begin position="180"/>
        <end position="190"/>
    </location>
</feature>
<feature type="compositionally biased region" description="Low complexity" evidence="1">
    <location>
        <begin position="19"/>
        <end position="48"/>
    </location>
</feature>
<keyword evidence="3" id="KW-1185">Reference proteome</keyword>
<feature type="compositionally biased region" description="Low complexity" evidence="1">
    <location>
        <begin position="255"/>
        <end position="265"/>
    </location>
</feature>
<dbReference type="EMBL" id="CP132508">
    <property type="protein sequence ID" value="WPD18935.1"/>
    <property type="molecule type" value="Genomic_DNA"/>
</dbReference>
<evidence type="ECO:0000313" key="2">
    <source>
        <dbReference type="EMBL" id="WPD18935.1"/>
    </source>
</evidence>
<evidence type="ECO:0000256" key="1">
    <source>
        <dbReference type="SAM" id="MobiDB-lite"/>
    </source>
</evidence>